<sequence length="95" mass="10891">MKQPIVAILFALVLGVAAAFFRPAQPYQVPAAADMANPPFFVPRVRFLHGMSRANQLSSKRPVAASRQLVLRRVVNRVNEMWVDYCYGYVWIRRQ</sequence>
<feature type="signal peptide" evidence="1">
    <location>
        <begin position="1"/>
        <end position="19"/>
    </location>
</feature>
<feature type="chain" id="PRO_5039907297" evidence="1">
    <location>
        <begin position="20"/>
        <end position="95"/>
    </location>
</feature>
<proteinExistence type="predicted"/>
<evidence type="ECO:0000256" key="1">
    <source>
        <dbReference type="SAM" id="SignalP"/>
    </source>
</evidence>
<protein>
    <submittedName>
        <fullName evidence="2">Uncharacterized protein</fullName>
    </submittedName>
</protein>
<evidence type="ECO:0000313" key="2">
    <source>
        <dbReference type="EMBL" id="KAG7364363.1"/>
    </source>
</evidence>
<comment type="caution">
    <text evidence="2">The sequence shown here is derived from an EMBL/GenBank/DDBJ whole genome shotgun (WGS) entry which is preliminary data.</text>
</comment>
<accession>A0A9K3PYH4</accession>
<evidence type="ECO:0000313" key="3">
    <source>
        <dbReference type="Proteomes" id="UP000693970"/>
    </source>
</evidence>
<dbReference type="Proteomes" id="UP000693970">
    <property type="component" value="Unassembled WGS sequence"/>
</dbReference>
<organism evidence="2 3">
    <name type="scientific">Nitzschia inconspicua</name>
    <dbReference type="NCBI Taxonomy" id="303405"/>
    <lineage>
        <taxon>Eukaryota</taxon>
        <taxon>Sar</taxon>
        <taxon>Stramenopiles</taxon>
        <taxon>Ochrophyta</taxon>
        <taxon>Bacillariophyta</taxon>
        <taxon>Bacillariophyceae</taxon>
        <taxon>Bacillariophycidae</taxon>
        <taxon>Bacillariales</taxon>
        <taxon>Bacillariaceae</taxon>
        <taxon>Nitzschia</taxon>
    </lineage>
</organism>
<gene>
    <name evidence="2" type="ORF">IV203_037565</name>
</gene>
<keyword evidence="1" id="KW-0732">Signal</keyword>
<dbReference type="EMBL" id="JAGRRH010000009">
    <property type="protein sequence ID" value="KAG7364363.1"/>
    <property type="molecule type" value="Genomic_DNA"/>
</dbReference>
<reference evidence="2" key="1">
    <citation type="journal article" date="2021" name="Sci. Rep.">
        <title>Diploid genomic architecture of Nitzschia inconspicua, an elite biomass production diatom.</title>
        <authorList>
            <person name="Oliver A."/>
            <person name="Podell S."/>
            <person name="Pinowska A."/>
            <person name="Traller J.C."/>
            <person name="Smith S.R."/>
            <person name="McClure R."/>
            <person name="Beliaev A."/>
            <person name="Bohutskyi P."/>
            <person name="Hill E.A."/>
            <person name="Rabines A."/>
            <person name="Zheng H."/>
            <person name="Allen L.Z."/>
            <person name="Kuo A."/>
            <person name="Grigoriev I.V."/>
            <person name="Allen A.E."/>
            <person name="Hazlebeck D."/>
            <person name="Allen E.E."/>
        </authorList>
    </citation>
    <scope>NUCLEOTIDE SEQUENCE</scope>
    <source>
        <strain evidence="2">Hildebrandi</strain>
    </source>
</reference>
<keyword evidence="3" id="KW-1185">Reference proteome</keyword>
<reference evidence="2" key="2">
    <citation type="submission" date="2021-04" db="EMBL/GenBank/DDBJ databases">
        <authorList>
            <person name="Podell S."/>
        </authorList>
    </citation>
    <scope>NUCLEOTIDE SEQUENCE</scope>
    <source>
        <strain evidence="2">Hildebrandi</strain>
    </source>
</reference>
<name>A0A9K3PYH4_9STRA</name>
<dbReference type="AlphaFoldDB" id="A0A9K3PYH4"/>